<dbReference type="CDD" id="cd05918">
    <property type="entry name" value="A_NRPS_SidN3_like"/>
    <property type="match status" value="1"/>
</dbReference>
<dbReference type="Gene3D" id="3.30.300.30">
    <property type="match status" value="1"/>
</dbReference>
<feature type="domain" description="Carrier" evidence="4">
    <location>
        <begin position="718"/>
        <end position="792"/>
    </location>
</feature>
<dbReference type="PROSITE" id="PS50075">
    <property type="entry name" value="CARRIER"/>
    <property type="match status" value="1"/>
</dbReference>
<dbReference type="GO" id="GO:0031177">
    <property type="term" value="F:phosphopantetheine binding"/>
    <property type="evidence" value="ECO:0007669"/>
    <property type="project" value="TreeGrafter"/>
</dbReference>
<evidence type="ECO:0000256" key="1">
    <source>
        <dbReference type="ARBA" id="ARBA00022450"/>
    </source>
</evidence>
<evidence type="ECO:0000313" key="6">
    <source>
        <dbReference type="Proteomes" id="UP001287356"/>
    </source>
</evidence>
<dbReference type="InterPro" id="IPR036736">
    <property type="entry name" value="ACP-like_sf"/>
</dbReference>
<keyword evidence="3" id="KW-0436">Ligase</keyword>
<keyword evidence="6" id="KW-1185">Reference proteome</keyword>
<dbReference type="GO" id="GO:0005737">
    <property type="term" value="C:cytoplasm"/>
    <property type="evidence" value="ECO:0007669"/>
    <property type="project" value="TreeGrafter"/>
</dbReference>
<dbReference type="PROSITE" id="PS00012">
    <property type="entry name" value="PHOSPHOPANTETHEINE"/>
    <property type="match status" value="1"/>
</dbReference>
<dbReference type="NCBIfam" id="TIGR01733">
    <property type="entry name" value="AA-adenyl-dom"/>
    <property type="match status" value="1"/>
</dbReference>
<organism evidence="5 6">
    <name type="scientific">Lasiosphaeria ovina</name>
    <dbReference type="NCBI Taxonomy" id="92902"/>
    <lineage>
        <taxon>Eukaryota</taxon>
        <taxon>Fungi</taxon>
        <taxon>Dikarya</taxon>
        <taxon>Ascomycota</taxon>
        <taxon>Pezizomycotina</taxon>
        <taxon>Sordariomycetes</taxon>
        <taxon>Sordariomycetidae</taxon>
        <taxon>Sordariales</taxon>
        <taxon>Lasiosphaeriaceae</taxon>
        <taxon>Lasiosphaeria</taxon>
    </lineage>
</organism>
<protein>
    <recommendedName>
        <fullName evidence="4">Carrier domain-containing protein</fullName>
    </recommendedName>
</protein>
<dbReference type="InterPro" id="IPR010071">
    <property type="entry name" value="AA_adenyl_dom"/>
</dbReference>
<reference evidence="5" key="2">
    <citation type="submission" date="2023-06" db="EMBL/GenBank/DDBJ databases">
        <authorList>
            <consortium name="Lawrence Berkeley National Laboratory"/>
            <person name="Haridas S."/>
            <person name="Hensen N."/>
            <person name="Bonometti L."/>
            <person name="Westerberg I."/>
            <person name="Brannstrom I.O."/>
            <person name="Guillou S."/>
            <person name="Cros-Aarteil S."/>
            <person name="Calhoun S."/>
            <person name="Kuo A."/>
            <person name="Mondo S."/>
            <person name="Pangilinan J."/>
            <person name="Riley R."/>
            <person name="Labutti K."/>
            <person name="Andreopoulos B."/>
            <person name="Lipzen A."/>
            <person name="Chen C."/>
            <person name="Yanf M."/>
            <person name="Daum C."/>
            <person name="Ng V."/>
            <person name="Clum A."/>
            <person name="Steindorff A."/>
            <person name="Ohm R."/>
            <person name="Martin F."/>
            <person name="Silar P."/>
            <person name="Natvig D."/>
            <person name="Lalanne C."/>
            <person name="Gautier V."/>
            <person name="Ament-Velasquez S.L."/>
            <person name="Kruys A."/>
            <person name="Hutchinson M.I."/>
            <person name="Powell A.J."/>
            <person name="Barry K."/>
            <person name="Miller A.N."/>
            <person name="Grigoriev I.V."/>
            <person name="Debuchy R."/>
            <person name="Gladieux P."/>
            <person name="Thoren M.H."/>
            <person name="Johannesson H."/>
        </authorList>
    </citation>
    <scope>NUCLEOTIDE SEQUENCE</scope>
    <source>
        <strain evidence="5">CBS 958.72</strain>
    </source>
</reference>
<dbReference type="GO" id="GO:0043041">
    <property type="term" value="P:amino acid activation for nonribosomal peptide biosynthetic process"/>
    <property type="evidence" value="ECO:0007669"/>
    <property type="project" value="TreeGrafter"/>
</dbReference>
<dbReference type="Pfam" id="PF00668">
    <property type="entry name" value="Condensation"/>
    <property type="match status" value="1"/>
</dbReference>
<dbReference type="GO" id="GO:0016874">
    <property type="term" value="F:ligase activity"/>
    <property type="evidence" value="ECO:0007669"/>
    <property type="project" value="UniProtKB-KW"/>
</dbReference>
<dbReference type="Gene3D" id="3.30.559.10">
    <property type="entry name" value="Chloramphenicol acetyltransferase-like domain"/>
    <property type="match status" value="1"/>
</dbReference>
<dbReference type="PANTHER" id="PTHR45527:SF16">
    <property type="entry name" value="NONRIBOSOMAL PEPTIDE SYNTHASE ATNA-RELATED"/>
    <property type="match status" value="1"/>
</dbReference>
<evidence type="ECO:0000313" key="5">
    <source>
        <dbReference type="EMBL" id="KAK3358488.1"/>
    </source>
</evidence>
<dbReference type="InterPro" id="IPR045851">
    <property type="entry name" value="AMP-bd_C_sf"/>
</dbReference>
<comment type="caution">
    <text evidence="5">The sequence shown here is derived from an EMBL/GenBank/DDBJ whole genome shotgun (WGS) entry which is preliminary data.</text>
</comment>
<dbReference type="EMBL" id="JAULSN010000016">
    <property type="protein sequence ID" value="KAK3358488.1"/>
    <property type="molecule type" value="Genomic_DNA"/>
</dbReference>
<sequence>MSFEDQDVEIDAFVLSVASQLGLNESAVGSEWQLQITTPFTSLLHRATDGWSLDRSGQTIKFVATKRASDASAFAVDFLCGPHVAYPKQLQRLREQFFHIFNLLGGGEGLGGKLSDMKSLTTQDRDEILGWNATPPRALSSTIPDLFTSKVDDLPEGPAIHAWDGDLTYIELDVYSSALAQDLIQLRGVGRGSRVLVGFEKSMWNVVAMLAVLKAGAACVPLDVSQPITRNQTVAEAAGATILLTSPASAHRFAPLAPSIQIVLQVSADSISETCLKQGINAAAVEPETVLPSDLAFIMFTSGSTGTPKAICLDHLCLATSIVAHGKAQHVDSTTRMLQFAAHVFDICYYEVFTTLLFGGCVCIPTDSDRINRLPNVINELGVNQAALTNTVAESLEPCLVPGLTRLSVGGEPISRELVHKWTANPEMRLCQGYGPSECAICCTAMVDLTPDDAPFNVGRAFQDSCRAWVVDPRDHNKLAPVGAVGELVIEGPTVACGYLNNAELTRAAFIDPPSWLPRDRCAVERCNEDQGQNNGYASTRLFKTGDLVRYHDDGTLGILGRRDKQAKVHGGLRIELGDVEHHIKGIVQQPDLSIAVDVIIPKETSRRTLAVFFQPENLGDSGDAGGAGDCRILAGKTALDASRNLLTTIQEGLVSILPQYMTPEVAIPLSAMPRNVSFKVDRRTLKDLASELPRRTLLHYSGTAPTVQESQSQLQHPLTTTAEYKMARLWEAVLKVPVNSAADNFIRLGGDSIAAMHLVAEARQAGLGLSVKAILSHPVLSDMASTTTVLPGTSLSGAASDMPRIQPFELLGDAAPHILDVAASQCGLDKSLIVDMYPTPPLPALFMKWTSKKPDGREDPFIFPLPSHVDLDLFKTAWEAVVRQHSILRTRVIATPGEKPKFFQVITSSKFAVRWDAEGKEETTTLYQYLGQVFKQTFSLGDPLTRQCVLIVPASTSTHDEAAYFVWTANHAVYDSWTRSLVLNALDDIYGALVAAARSTDRNSLTSLRLRLEQDPEPEPEPSYPRFVQESVLRVDKTAAYDFALARFRRLETCFPLWAKEDMPSPSYIPAERRLAKRLVRNKNLLVFSSSSSSLSPASLPGATVTNMIYAAWAMVMRGSGFSPFRATNTTPADDDADRTVALGITSMGRGALVAGLGTERLAAPLMTHMLLAIPMPPGQSVAALTAAVQDEVVAHFPYEHLAQVCLGRAGPAVTEDVMRKALQINILPAPKTLAAAFGAGGGPHPAAATAVTAATGVPRLDLHRTVRKIPWEGSGPGSALCVEVSLHDDGGMEVHVRFDEQLFPEQGVERVLDEFERCLGEVVDASSVQASE</sequence>
<dbReference type="Gene3D" id="3.30.559.30">
    <property type="entry name" value="Nonribosomal peptide synthetase, condensation domain"/>
    <property type="match status" value="1"/>
</dbReference>
<dbReference type="Proteomes" id="UP001287356">
    <property type="component" value="Unassembled WGS sequence"/>
</dbReference>
<dbReference type="InterPro" id="IPR001242">
    <property type="entry name" value="Condensation_dom"/>
</dbReference>
<keyword evidence="2" id="KW-0597">Phosphoprotein</keyword>
<dbReference type="PANTHER" id="PTHR45527">
    <property type="entry name" value="NONRIBOSOMAL PEPTIDE SYNTHETASE"/>
    <property type="match status" value="1"/>
</dbReference>
<dbReference type="InterPro" id="IPR006162">
    <property type="entry name" value="Ppantetheine_attach_site"/>
</dbReference>
<reference evidence="5" key="1">
    <citation type="journal article" date="2023" name="Mol. Phylogenet. Evol.">
        <title>Genome-scale phylogeny and comparative genomics of the fungal order Sordariales.</title>
        <authorList>
            <person name="Hensen N."/>
            <person name="Bonometti L."/>
            <person name="Westerberg I."/>
            <person name="Brannstrom I.O."/>
            <person name="Guillou S."/>
            <person name="Cros-Aarteil S."/>
            <person name="Calhoun S."/>
            <person name="Haridas S."/>
            <person name="Kuo A."/>
            <person name="Mondo S."/>
            <person name="Pangilinan J."/>
            <person name="Riley R."/>
            <person name="LaButti K."/>
            <person name="Andreopoulos B."/>
            <person name="Lipzen A."/>
            <person name="Chen C."/>
            <person name="Yan M."/>
            <person name="Daum C."/>
            <person name="Ng V."/>
            <person name="Clum A."/>
            <person name="Steindorff A."/>
            <person name="Ohm R.A."/>
            <person name="Martin F."/>
            <person name="Silar P."/>
            <person name="Natvig D.O."/>
            <person name="Lalanne C."/>
            <person name="Gautier V."/>
            <person name="Ament-Velasquez S.L."/>
            <person name="Kruys A."/>
            <person name="Hutchinson M.I."/>
            <person name="Powell A.J."/>
            <person name="Barry K."/>
            <person name="Miller A.N."/>
            <person name="Grigoriev I.V."/>
            <person name="Debuchy R."/>
            <person name="Gladieux P."/>
            <person name="Hiltunen Thoren M."/>
            <person name="Johannesson H."/>
        </authorList>
    </citation>
    <scope>NUCLEOTIDE SEQUENCE</scope>
    <source>
        <strain evidence="5">CBS 958.72</strain>
    </source>
</reference>
<dbReference type="Pfam" id="PF00501">
    <property type="entry name" value="AMP-binding"/>
    <property type="match status" value="1"/>
</dbReference>
<dbReference type="InterPro" id="IPR020845">
    <property type="entry name" value="AMP-binding_CS"/>
</dbReference>
<dbReference type="SUPFAM" id="SSF56801">
    <property type="entry name" value="Acetyl-CoA synthetase-like"/>
    <property type="match status" value="1"/>
</dbReference>
<dbReference type="InterPro" id="IPR042099">
    <property type="entry name" value="ANL_N_sf"/>
</dbReference>
<keyword evidence="1" id="KW-0596">Phosphopantetheine</keyword>
<dbReference type="InterPro" id="IPR023213">
    <property type="entry name" value="CAT-like_dom_sf"/>
</dbReference>
<dbReference type="SUPFAM" id="SSF52777">
    <property type="entry name" value="CoA-dependent acyltransferases"/>
    <property type="match status" value="2"/>
</dbReference>
<evidence type="ECO:0000256" key="2">
    <source>
        <dbReference type="ARBA" id="ARBA00022553"/>
    </source>
</evidence>
<dbReference type="Gene3D" id="1.10.1200.10">
    <property type="entry name" value="ACP-like"/>
    <property type="match status" value="1"/>
</dbReference>
<accession>A0AAE0JSA1</accession>
<proteinExistence type="predicted"/>
<name>A0AAE0JSA1_9PEZI</name>
<dbReference type="InterPro" id="IPR000873">
    <property type="entry name" value="AMP-dep_synth/lig_dom"/>
</dbReference>
<evidence type="ECO:0000259" key="4">
    <source>
        <dbReference type="PROSITE" id="PS50075"/>
    </source>
</evidence>
<dbReference type="PROSITE" id="PS00455">
    <property type="entry name" value="AMP_BINDING"/>
    <property type="match status" value="1"/>
</dbReference>
<dbReference type="GO" id="GO:0044550">
    <property type="term" value="P:secondary metabolite biosynthetic process"/>
    <property type="evidence" value="ECO:0007669"/>
    <property type="project" value="TreeGrafter"/>
</dbReference>
<dbReference type="Gene3D" id="3.40.50.12780">
    <property type="entry name" value="N-terminal domain of ligase-like"/>
    <property type="match status" value="1"/>
</dbReference>
<dbReference type="InterPro" id="IPR009081">
    <property type="entry name" value="PP-bd_ACP"/>
</dbReference>
<gene>
    <name evidence="5" type="ORF">B0T24DRAFT_693477</name>
</gene>
<evidence type="ECO:0000256" key="3">
    <source>
        <dbReference type="ARBA" id="ARBA00022598"/>
    </source>
</evidence>
<dbReference type="SUPFAM" id="SSF47336">
    <property type="entry name" value="ACP-like"/>
    <property type="match status" value="1"/>
</dbReference>
<dbReference type="Pfam" id="PF00550">
    <property type="entry name" value="PP-binding"/>
    <property type="match status" value="1"/>
</dbReference>